<feature type="repeat" description="TPR" evidence="2">
    <location>
        <begin position="558"/>
        <end position="591"/>
    </location>
</feature>
<feature type="region of interest" description="Disordered" evidence="4">
    <location>
        <begin position="271"/>
        <end position="297"/>
    </location>
</feature>
<feature type="domain" description="OmpR/PhoB-type" evidence="5">
    <location>
        <begin position="174"/>
        <end position="272"/>
    </location>
</feature>
<evidence type="ECO:0000259" key="5">
    <source>
        <dbReference type="PROSITE" id="PS51755"/>
    </source>
</evidence>
<evidence type="ECO:0000313" key="6">
    <source>
        <dbReference type="EMBL" id="MFC4353312.1"/>
    </source>
</evidence>
<proteinExistence type="predicted"/>
<keyword evidence="7" id="KW-1185">Reference proteome</keyword>
<reference evidence="7" key="1">
    <citation type="journal article" date="2019" name="Int. J. Syst. Evol. Microbiol.">
        <title>The Global Catalogue of Microorganisms (GCM) 10K type strain sequencing project: providing services to taxonomists for standard genome sequencing and annotation.</title>
        <authorList>
            <consortium name="The Broad Institute Genomics Platform"/>
            <consortium name="The Broad Institute Genome Sequencing Center for Infectious Disease"/>
            <person name="Wu L."/>
            <person name="Ma J."/>
        </authorList>
    </citation>
    <scope>NUCLEOTIDE SEQUENCE [LARGE SCALE GENOMIC DNA]</scope>
    <source>
        <strain evidence="7">CECT 8472</strain>
    </source>
</reference>
<dbReference type="Proteomes" id="UP001595799">
    <property type="component" value="Unassembled WGS sequence"/>
</dbReference>
<dbReference type="InterPro" id="IPR016032">
    <property type="entry name" value="Sig_transdc_resp-reg_C-effctor"/>
</dbReference>
<keyword evidence="2" id="KW-0802">TPR repeat</keyword>
<dbReference type="Gene3D" id="1.25.40.10">
    <property type="entry name" value="Tetratricopeptide repeat domain"/>
    <property type="match status" value="1"/>
</dbReference>
<keyword evidence="1 3" id="KW-0238">DNA-binding</keyword>
<evidence type="ECO:0000256" key="3">
    <source>
        <dbReference type="PROSITE-ProRule" id="PRU01091"/>
    </source>
</evidence>
<protein>
    <submittedName>
        <fullName evidence="6">Winged helix-turn-helix domain-containing tetratricopeptide repeat protein</fullName>
    </submittedName>
</protein>
<dbReference type="PROSITE" id="PS51755">
    <property type="entry name" value="OMPR_PHOB"/>
    <property type="match status" value="1"/>
</dbReference>
<evidence type="ECO:0000256" key="4">
    <source>
        <dbReference type="SAM" id="MobiDB-lite"/>
    </source>
</evidence>
<organism evidence="6 7">
    <name type="scientific">Fodinicurvata halophila</name>
    <dbReference type="NCBI Taxonomy" id="1419723"/>
    <lineage>
        <taxon>Bacteria</taxon>
        <taxon>Pseudomonadati</taxon>
        <taxon>Pseudomonadota</taxon>
        <taxon>Alphaproteobacteria</taxon>
        <taxon>Rhodospirillales</taxon>
        <taxon>Rhodovibrionaceae</taxon>
        <taxon>Fodinicurvata</taxon>
    </lineage>
</organism>
<dbReference type="RefSeq" id="WP_382423686.1">
    <property type="nucleotide sequence ID" value="NZ_JBHSCW010000011.1"/>
</dbReference>
<dbReference type="InterPro" id="IPR001867">
    <property type="entry name" value="OmpR/PhoB-type_DNA-bd"/>
</dbReference>
<dbReference type="InterPro" id="IPR019734">
    <property type="entry name" value="TPR_rpt"/>
</dbReference>
<feature type="DNA-binding region" description="OmpR/PhoB-type" evidence="3">
    <location>
        <begin position="174"/>
        <end position="272"/>
    </location>
</feature>
<accession>A0ABV8UPW4</accession>
<dbReference type="Gene3D" id="3.40.50.10610">
    <property type="entry name" value="ABC-type transport auxiliary lipoprotein component"/>
    <property type="match status" value="1"/>
</dbReference>
<dbReference type="Pfam" id="PF00486">
    <property type="entry name" value="Trans_reg_C"/>
    <property type="match status" value="1"/>
</dbReference>
<dbReference type="Gene3D" id="1.10.10.10">
    <property type="entry name" value="Winged helix-like DNA-binding domain superfamily/Winged helix DNA-binding domain"/>
    <property type="match status" value="1"/>
</dbReference>
<evidence type="ECO:0000313" key="7">
    <source>
        <dbReference type="Proteomes" id="UP001595799"/>
    </source>
</evidence>
<feature type="compositionally biased region" description="Polar residues" evidence="4">
    <location>
        <begin position="279"/>
        <end position="297"/>
    </location>
</feature>
<comment type="caution">
    <text evidence="6">The sequence shown here is derived from an EMBL/GenBank/DDBJ whole genome shotgun (WGS) entry which is preliminary data.</text>
</comment>
<evidence type="ECO:0000256" key="1">
    <source>
        <dbReference type="ARBA" id="ARBA00023125"/>
    </source>
</evidence>
<dbReference type="SUPFAM" id="SSF48452">
    <property type="entry name" value="TPR-like"/>
    <property type="match status" value="1"/>
</dbReference>
<feature type="repeat" description="TPR" evidence="2">
    <location>
        <begin position="524"/>
        <end position="557"/>
    </location>
</feature>
<dbReference type="InterPro" id="IPR011990">
    <property type="entry name" value="TPR-like_helical_dom_sf"/>
</dbReference>
<dbReference type="SMART" id="SM00028">
    <property type="entry name" value="TPR"/>
    <property type="match status" value="2"/>
</dbReference>
<dbReference type="EMBL" id="JBHSCW010000011">
    <property type="protein sequence ID" value="MFC4353312.1"/>
    <property type="molecule type" value="Genomic_DNA"/>
</dbReference>
<dbReference type="CDD" id="cd00383">
    <property type="entry name" value="trans_reg_C"/>
    <property type="match status" value="1"/>
</dbReference>
<sequence>MASALTCIVAIRIASPFPERSAVHAPYSSEAIKAHLVLSAETHGGYPLEADCAGKDSAEPALVFHEVDRALSFALDVSEGGNPESDGATWLHIGVHGVSARPDDDAVRGEDVALALCLADRAPAGGIVVSREVHAHASSDMSLRVFDHGWVEQSAHGPAIESLRVQRESRAPERQVIRFGAFELDASCFELRHDGMVIPVEPRTFDLIALLARNIDRTVTKDEIFQTIWEGRVVSDAALSSQVRSARRALGDDGLNQSIIATVHGRGFRLRSNSEDARSSAQRPATGESLSLPQTETPRPTVAVLPCANLDEDGRGAILAQGLTEDLINALSKNRWLRVITRSPTFALSRATDDISEIARKLGADYLVTGSIRRAGSRVRTTMQATDTRTMRCIWSEGFDREMRDIFELQEEISGLVSSRIATELGIEEQKKAARVPHTNLGAWELYQLGSAEFYRFTPESNRRCQELMRQAIREDPAFADPHSRLAYAMILEMVYFEAPIDAARMDEAARLAEQGVALDDQDANTFFSLGRVRLARREYNLAIDALEHAITLNPCHALSHCGLGDSLAYEECFDEAFSQFDHAIELSPHDPFRWAFMSYRSLAHLFAGQFEDSALWARRASQVPNAHYWARAHLVSALGHLGGAEQASTDSNLLLKTRPGFSRDFAEERLFFVKKRNQLETFLEGLGRAGIP</sequence>
<dbReference type="SUPFAM" id="SSF55073">
    <property type="entry name" value="Nucleotide cyclase"/>
    <property type="match status" value="1"/>
</dbReference>
<evidence type="ECO:0000256" key="2">
    <source>
        <dbReference type="PROSITE-ProRule" id="PRU00339"/>
    </source>
</evidence>
<dbReference type="SMART" id="SM00862">
    <property type="entry name" value="Trans_reg_C"/>
    <property type="match status" value="1"/>
</dbReference>
<dbReference type="InterPro" id="IPR029787">
    <property type="entry name" value="Nucleotide_cyclase"/>
</dbReference>
<dbReference type="PROSITE" id="PS50005">
    <property type="entry name" value="TPR"/>
    <property type="match status" value="2"/>
</dbReference>
<name>A0ABV8UPW4_9PROT</name>
<gene>
    <name evidence="6" type="ORF">ACFOW6_17320</name>
</gene>
<dbReference type="SUPFAM" id="SSF46894">
    <property type="entry name" value="C-terminal effector domain of the bipartite response regulators"/>
    <property type="match status" value="1"/>
</dbReference>
<dbReference type="InterPro" id="IPR036388">
    <property type="entry name" value="WH-like_DNA-bd_sf"/>
</dbReference>